<feature type="region of interest" description="Disordered" evidence="1">
    <location>
        <begin position="168"/>
        <end position="187"/>
    </location>
</feature>
<proteinExistence type="predicted"/>
<reference evidence="4" key="1">
    <citation type="submission" date="2011-03" db="EMBL/GenBank/DDBJ databases">
        <title>The genome sequence of Vavraia culicis strain floridensis.</title>
        <authorList>
            <consortium name="The Broad Institute Genome Sequencing Platform"/>
            <person name="Cuomo C."/>
            <person name="Becnel J."/>
            <person name="Sanscrainte N."/>
            <person name="Young S.K."/>
            <person name="Zeng Q."/>
            <person name="Gargeya S."/>
            <person name="Fitzgerald M."/>
            <person name="Haas B."/>
            <person name="Abouelleil A."/>
            <person name="Alvarado L."/>
            <person name="Arachchi H.M."/>
            <person name="Berlin A."/>
            <person name="Chapman S.B."/>
            <person name="Gearin G."/>
            <person name="Goldberg J."/>
            <person name="Griggs A."/>
            <person name="Gujja S."/>
            <person name="Hansen M."/>
            <person name="Heiman D."/>
            <person name="Howarth C."/>
            <person name="Larimer J."/>
            <person name="Lui A."/>
            <person name="MacDonald P.J.P."/>
            <person name="McCowen C."/>
            <person name="Montmayeur A."/>
            <person name="Murphy C."/>
            <person name="Neiman D."/>
            <person name="Pearson M."/>
            <person name="Priest M."/>
            <person name="Roberts A."/>
            <person name="Saif S."/>
            <person name="Shea T."/>
            <person name="Sisk P."/>
            <person name="Stolte C."/>
            <person name="Sykes S."/>
            <person name="Wortman J."/>
            <person name="Nusbaum C."/>
            <person name="Birren B."/>
        </authorList>
    </citation>
    <scope>NUCLEOTIDE SEQUENCE [LARGE SCALE GENOMIC DNA]</scope>
    <source>
        <strain evidence="4">floridensis</strain>
    </source>
</reference>
<accession>L2GRS2</accession>
<feature type="region of interest" description="Disordered" evidence="1">
    <location>
        <begin position="357"/>
        <end position="571"/>
    </location>
</feature>
<evidence type="ECO:0000313" key="4">
    <source>
        <dbReference type="Proteomes" id="UP000011081"/>
    </source>
</evidence>
<keyword evidence="4" id="KW-1185">Reference proteome</keyword>
<dbReference type="PROSITE" id="PS50006">
    <property type="entry name" value="FHA_DOMAIN"/>
    <property type="match status" value="1"/>
</dbReference>
<feature type="compositionally biased region" description="Basic and acidic residues" evidence="1">
    <location>
        <begin position="465"/>
        <end position="538"/>
    </location>
</feature>
<feature type="domain" description="FHA" evidence="2">
    <location>
        <begin position="27"/>
        <end position="77"/>
    </location>
</feature>
<dbReference type="EMBL" id="GL877466">
    <property type="protein sequence ID" value="ELA46077.1"/>
    <property type="molecule type" value="Genomic_DNA"/>
</dbReference>
<evidence type="ECO:0000259" key="2">
    <source>
        <dbReference type="PROSITE" id="PS50006"/>
    </source>
</evidence>
<evidence type="ECO:0000313" key="3">
    <source>
        <dbReference type="EMBL" id="ELA46077.1"/>
    </source>
</evidence>
<dbReference type="SUPFAM" id="SSF49879">
    <property type="entry name" value="SMAD/FHA domain"/>
    <property type="match status" value="1"/>
</dbReference>
<sequence>MQTHHAQQYTIKILNSNTTLKTVNTKFTVGRSLKCDLRIQLPSVEEKHLVIYLGDRKYAVSGDDVMVNGVVVGGEGVFEYGDVFDVRGTRFVVMEDEGRADVMGIGSKEVRDRKIDEDLGDKKLEGTVAMNKDTVNEDVGNSAIVREQEASATKNEDVANMVFDNKEVQGGDPLATKDGQPATEGTTDLAPEVHKEVSKIIPRVELTNDTREETEEKSSTTYESNKTPAMEQKMPADELIIEEEIIHREVIKETLSIDTFTKDKIAMEVAGNLKEDVKNDIRAEFVEEIRDELKDEVKDVIGSDGVRNLLVEDVMDKVGEDIKEKILRKDMGAERENAAQHEVKSDEASVKVAKKVNEEPIKREVHQEASEQVSKREQDVHGKKNEKSTIENNREEDQGKSAVVNADQEKTKAKNVKERMNEGIENQGTQKIEEMVRINNNAEQGNMMDENVEKEPVKRVKRGKSVKEEERKEKDVKKEETKKTRGGKKEKGEYENKAQNVSREEPVEHIKETKNSRKAKMDAAPKKVKKDSEEPEVKKRGRRPSTAKKAVADTKKKGSVTKTAPKGRKKK</sequence>
<evidence type="ECO:0000256" key="1">
    <source>
        <dbReference type="SAM" id="MobiDB-lite"/>
    </source>
</evidence>
<name>L2GRS2_VAVCU</name>
<feature type="compositionally biased region" description="Basic and acidic residues" evidence="1">
    <location>
        <begin position="207"/>
        <end position="218"/>
    </location>
</feature>
<dbReference type="AlphaFoldDB" id="L2GRS2"/>
<dbReference type="VEuPathDB" id="MicrosporidiaDB:VCUG_02439"/>
<dbReference type="OrthoDB" id="2192720at2759"/>
<dbReference type="InterPro" id="IPR000253">
    <property type="entry name" value="FHA_dom"/>
</dbReference>
<dbReference type="OMA" id="GRSLKCD"/>
<gene>
    <name evidence="3" type="ORF">VCUG_02439</name>
</gene>
<dbReference type="STRING" id="948595.L2GRS2"/>
<feature type="compositionally biased region" description="Basic and acidic residues" evidence="1">
    <location>
        <begin position="357"/>
        <end position="399"/>
    </location>
</feature>
<dbReference type="Proteomes" id="UP000011081">
    <property type="component" value="Unassembled WGS sequence"/>
</dbReference>
<dbReference type="InParanoid" id="L2GRS2"/>
<dbReference type="HOGENOM" id="CLU_462456_0_0_1"/>
<dbReference type="Gene3D" id="2.60.200.20">
    <property type="match status" value="1"/>
</dbReference>
<dbReference type="InterPro" id="IPR008984">
    <property type="entry name" value="SMAD_FHA_dom_sf"/>
</dbReference>
<feature type="compositionally biased region" description="Basic and acidic residues" evidence="1">
    <location>
        <begin position="407"/>
        <end position="422"/>
    </location>
</feature>
<organism evidence="3 4">
    <name type="scientific">Vavraia culicis (isolate floridensis)</name>
    <name type="common">Microsporidian parasite</name>
    <dbReference type="NCBI Taxonomy" id="948595"/>
    <lineage>
        <taxon>Eukaryota</taxon>
        <taxon>Fungi</taxon>
        <taxon>Fungi incertae sedis</taxon>
        <taxon>Microsporidia</taxon>
        <taxon>Pleistophoridae</taxon>
        <taxon>Vavraia</taxon>
    </lineage>
</organism>
<feature type="region of interest" description="Disordered" evidence="1">
    <location>
        <begin position="207"/>
        <end position="230"/>
    </location>
</feature>
<dbReference type="RefSeq" id="XP_008075447.1">
    <property type="nucleotide sequence ID" value="XM_008077256.1"/>
</dbReference>
<dbReference type="GeneID" id="19880301"/>
<protein>
    <recommendedName>
        <fullName evidence="2">FHA domain-containing protein</fullName>
    </recommendedName>
</protein>